<dbReference type="RefSeq" id="WP_119632178.1">
    <property type="nucleotide sequence ID" value="NZ_AP017928.1"/>
</dbReference>
<dbReference type="SMART" id="SM00881">
    <property type="entry name" value="CoA_binding"/>
    <property type="match status" value="1"/>
</dbReference>
<dbReference type="InterPro" id="IPR003781">
    <property type="entry name" value="CoA-bd"/>
</dbReference>
<dbReference type="OrthoDB" id="9804695at2"/>
<dbReference type="PANTHER" id="PTHR33303:SF2">
    <property type="entry name" value="COA-BINDING DOMAIN-CONTAINING PROTEIN"/>
    <property type="match status" value="1"/>
</dbReference>
<name>A0A250L1A0_9GAMM</name>
<keyword evidence="3" id="KW-1185">Reference proteome</keyword>
<protein>
    <submittedName>
        <fullName evidence="2">CoA binding domain protein</fullName>
    </submittedName>
</protein>
<dbReference type="SUPFAM" id="SSF51735">
    <property type="entry name" value="NAD(P)-binding Rossmann-fold domains"/>
    <property type="match status" value="1"/>
</dbReference>
<evidence type="ECO:0000313" key="3">
    <source>
        <dbReference type="Proteomes" id="UP000266313"/>
    </source>
</evidence>
<feature type="domain" description="CoA-binding" evidence="1">
    <location>
        <begin position="12"/>
        <end position="105"/>
    </location>
</feature>
<dbReference type="KEGG" id="mmai:sS8_5219"/>
<sequence length="138" mass="15096">MASSPDALASILDEPDTVIAVVGATDDETKFGHAVYRDLKRKGYRVHAVNPNRTSVDGDPAYPDLANLPRSPTLVNFVVPPPATLSVLKQCLDLGLMNVWLQPGADSPENLEFLDSHGFCYVADTCIMIESRIKRQSR</sequence>
<dbReference type="EMBL" id="AP017928">
    <property type="protein sequence ID" value="BBA37141.1"/>
    <property type="molecule type" value="Genomic_DNA"/>
</dbReference>
<evidence type="ECO:0000259" key="1">
    <source>
        <dbReference type="SMART" id="SM00881"/>
    </source>
</evidence>
<dbReference type="PANTHER" id="PTHR33303">
    <property type="entry name" value="CYTOPLASMIC PROTEIN-RELATED"/>
    <property type="match status" value="1"/>
</dbReference>
<dbReference type="InterPro" id="IPR036291">
    <property type="entry name" value="NAD(P)-bd_dom_sf"/>
</dbReference>
<dbReference type="AlphaFoldDB" id="A0A250L1A0"/>
<dbReference type="Proteomes" id="UP000266313">
    <property type="component" value="Chromosome"/>
</dbReference>
<dbReference type="Pfam" id="PF13380">
    <property type="entry name" value="CoA_binding_2"/>
    <property type="match status" value="1"/>
</dbReference>
<proteinExistence type="predicted"/>
<gene>
    <name evidence="2" type="ORF">sS8_5219</name>
</gene>
<evidence type="ECO:0000313" key="2">
    <source>
        <dbReference type="EMBL" id="BBA37141.1"/>
    </source>
</evidence>
<reference evidence="2 3" key="1">
    <citation type="submission" date="2016-12" db="EMBL/GenBank/DDBJ databases">
        <title>Genome sequencing of Methylocaldum marinum.</title>
        <authorList>
            <person name="Takeuchi M."/>
            <person name="Kamagata Y."/>
            <person name="Hiraoka S."/>
            <person name="Oshima K."/>
            <person name="Hattori M."/>
            <person name="Iwasaki W."/>
        </authorList>
    </citation>
    <scope>NUCLEOTIDE SEQUENCE [LARGE SCALE GENOMIC DNA]</scope>
    <source>
        <strain evidence="2 3">S8</strain>
    </source>
</reference>
<organism evidence="2 3">
    <name type="scientific">Methylocaldum marinum</name>
    <dbReference type="NCBI Taxonomy" id="1432792"/>
    <lineage>
        <taxon>Bacteria</taxon>
        <taxon>Pseudomonadati</taxon>
        <taxon>Pseudomonadota</taxon>
        <taxon>Gammaproteobacteria</taxon>
        <taxon>Methylococcales</taxon>
        <taxon>Methylococcaceae</taxon>
        <taxon>Methylocaldum</taxon>
    </lineage>
</organism>
<dbReference type="Gene3D" id="3.40.50.720">
    <property type="entry name" value="NAD(P)-binding Rossmann-like Domain"/>
    <property type="match status" value="1"/>
</dbReference>
<accession>A0A250L1A0</accession>